<evidence type="ECO:0000256" key="2">
    <source>
        <dbReference type="SAM" id="MobiDB-lite"/>
    </source>
</evidence>
<comment type="caution">
    <text evidence="5">The sequence shown here is derived from an EMBL/GenBank/DDBJ whole genome shotgun (WGS) entry which is preliminary data.</text>
</comment>
<dbReference type="InterPro" id="IPR004360">
    <property type="entry name" value="Glyas_Fos-R_dOase_dom"/>
</dbReference>
<feature type="region of interest" description="Disordered" evidence="2">
    <location>
        <begin position="168"/>
        <end position="372"/>
    </location>
</feature>
<dbReference type="InterPro" id="IPR051785">
    <property type="entry name" value="MMCE/EMCE_epimerase"/>
</dbReference>
<keyword evidence="3" id="KW-1133">Transmembrane helix</keyword>
<feature type="compositionally biased region" description="Pro residues" evidence="2">
    <location>
        <begin position="352"/>
        <end position="362"/>
    </location>
</feature>
<dbReference type="STRING" id="1150864.MILUP08_45672"/>
<protein>
    <submittedName>
        <fullName evidence="5">Glyoxalase/bleomycin resistance protein/dioxygenase</fullName>
    </submittedName>
</protein>
<feature type="transmembrane region" description="Helical" evidence="3">
    <location>
        <begin position="12"/>
        <end position="31"/>
    </location>
</feature>
<dbReference type="Pfam" id="PF00903">
    <property type="entry name" value="Glyoxalase"/>
    <property type="match status" value="1"/>
</dbReference>
<dbReference type="GO" id="GO:0046872">
    <property type="term" value="F:metal ion binding"/>
    <property type="evidence" value="ECO:0007669"/>
    <property type="project" value="UniProtKB-KW"/>
</dbReference>
<keyword evidence="6" id="KW-1185">Reference proteome</keyword>
<evidence type="ECO:0000313" key="5">
    <source>
        <dbReference type="EMBL" id="CCH20788.1"/>
    </source>
</evidence>
<dbReference type="eggNOG" id="COG0346">
    <property type="taxonomic scope" value="Bacteria"/>
</dbReference>
<organism evidence="5 6">
    <name type="scientific">Micromonospora lupini str. Lupac 08</name>
    <dbReference type="NCBI Taxonomy" id="1150864"/>
    <lineage>
        <taxon>Bacteria</taxon>
        <taxon>Bacillati</taxon>
        <taxon>Actinomycetota</taxon>
        <taxon>Actinomycetes</taxon>
        <taxon>Micromonosporales</taxon>
        <taxon>Micromonosporaceae</taxon>
        <taxon>Micromonospora</taxon>
    </lineage>
</organism>
<feature type="compositionally biased region" description="Low complexity" evidence="2">
    <location>
        <begin position="261"/>
        <end position="274"/>
    </location>
</feature>
<feature type="domain" description="VOC" evidence="4">
    <location>
        <begin position="416"/>
        <end position="533"/>
    </location>
</feature>
<dbReference type="PANTHER" id="PTHR43048:SF3">
    <property type="entry name" value="METHYLMALONYL-COA EPIMERASE, MITOCHONDRIAL"/>
    <property type="match status" value="1"/>
</dbReference>
<keyword evidence="3" id="KW-0812">Transmembrane</keyword>
<dbReference type="GO" id="GO:0051213">
    <property type="term" value="F:dioxygenase activity"/>
    <property type="evidence" value="ECO:0007669"/>
    <property type="project" value="UniProtKB-KW"/>
</dbReference>
<evidence type="ECO:0000313" key="6">
    <source>
        <dbReference type="Proteomes" id="UP000003448"/>
    </source>
</evidence>
<dbReference type="PROSITE" id="PS51819">
    <property type="entry name" value="VOC"/>
    <property type="match status" value="1"/>
</dbReference>
<proteinExistence type="predicted"/>
<dbReference type="Gene3D" id="3.10.180.10">
    <property type="entry name" value="2,3-Dihydroxybiphenyl 1,2-Dioxygenase, domain 1"/>
    <property type="match status" value="1"/>
</dbReference>
<evidence type="ECO:0000259" key="4">
    <source>
        <dbReference type="PROSITE" id="PS51819"/>
    </source>
</evidence>
<dbReference type="InterPro" id="IPR037523">
    <property type="entry name" value="VOC_core"/>
</dbReference>
<reference evidence="6" key="1">
    <citation type="journal article" date="2012" name="J. Bacteriol.">
        <title>Genome Sequence of Micromonospora lupini Lupac 08, Isolated from Root Nodules of Lupinus angustifolius.</title>
        <authorList>
            <person name="Alonso-Vega P."/>
            <person name="Normand P."/>
            <person name="Bacigalupe R."/>
            <person name="Pujic P."/>
            <person name="Lajus A."/>
            <person name="Vallenet D."/>
            <person name="Carro L."/>
            <person name="Coll P."/>
            <person name="Trujillo M.E."/>
        </authorList>
    </citation>
    <scope>NUCLEOTIDE SEQUENCE [LARGE SCALE GENOMIC DNA]</scope>
    <source>
        <strain evidence="6">Lupac 08</strain>
    </source>
</reference>
<dbReference type="OrthoDB" id="115162at2"/>
<dbReference type="Proteomes" id="UP000003448">
    <property type="component" value="Unassembled WGS sequence"/>
</dbReference>
<dbReference type="AlphaFoldDB" id="I0LAE1"/>
<evidence type="ECO:0000256" key="1">
    <source>
        <dbReference type="ARBA" id="ARBA00022723"/>
    </source>
</evidence>
<accession>I0LAE1</accession>
<name>I0LAE1_9ACTN</name>
<evidence type="ECO:0000256" key="3">
    <source>
        <dbReference type="SAM" id="Phobius"/>
    </source>
</evidence>
<dbReference type="GO" id="GO:0004493">
    <property type="term" value="F:methylmalonyl-CoA epimerase activity"/>
    <property type="evidence" value="ECO:0007669"/>
    <property type="project" value="TreeGrafter"/>
</dbReference>
<sequence length="539" mass="57922">MANGGNRPIAPVRKLIGTVLGTVATFVVLFGLGMTSWAIVALGVALLVLAIALATVRGGGRTWVVGVAHVHSASEPPTQYAFGRCELQLVIDAPGLPPRSKKIIEPRVPVSKWPSLGQTLPIRVALDDQRHVKVLWDEVPTHAETAAAVADLPPEFGDIDAVEDVLIQQDAPPWADRATDDDFRDDYRDPRDGDPFRDPRGGEVFRDARDGDPFRDARDGDPFRDPRGPDVFRDPRGPDPLRDDPAGAPDEREPVVMSQSPGGPVVLEGVVVEPQTGPGLPRRATPAPRPPAEEHFDQPGADPLAPLDDRVDRPDDRVDPGPDDRFGLGPDDRFEPGPDARPTTAEDRLDPPVAPRVDPPPAQRTGPVAMDPLDPLDLPLDDPTPTGTARETVTAEDLDEAIFGYDGASAADPAGPISGVGLTLLVTDLSRSLGFYRDMLGFTEVDQGAGNAVLASGTTRLVLREVTGAAPISRRLVHVNLEVDDIEAAYGRLRDSGVRFTYAPRVVNRGSRLEVWAAAFRDPDGHGIALTQWRERADA</sequence>
<dbReference type="SUPFAM" id="SSF54593">
    <property type="entry name" value="Glyoxalase/Bleomycin resistance protein/Dihydroxybiphenyl dioxygenase"/>
    <property type="match status" value="1"/>
</dbReference>
<keyword evidence="5" id="KW-0223">Dioxygenase</keyword>
<feature type="compositionally biased region" description="Basic and acidic residues" evidence="2">
    <location>
        <begin position="307"/>
        <end position="350"/>
    </location>
</feature>
<feature type="transmembrane region" description="Helical" evidence="3">
    <location>
        <begin position="37"/>
        <end position="56"/>
    </location>
</feature>
<dbReference type="PANTHER" id="PTHR43048">
    <property type="entry name" value="METHYLMALONYL-COA EPIMERASE"/>
    <property type="match status" value="1"/>
</dbReference>
<dbReference type="InterPro" id="IPR029068">
    <property type="entry name" value="Glyas_Bleomycin-R_OHBP_Dase"/>
</dbReference>
<keyword evidence="5" id="KW-0560">Oxidoreductase</keyword>
<dbReference type="RefSeq" id="WP_007464089.1">
    <property type="nucleotide sequence ID" value="NZ_HF570108.1"/>
</dbReference>
<gene>
    <name evidence="5" type="ORF">MILUP08_45672</name>
</gene>
<dbReference type="EMBL" id="CAIE01000039">
    <property type="protein sequence ID" value="CCH20788.1"/>
    <property type="molecule type" value="Genomic_DNA"/>
</dbReference>
<keyword evidence="1" id="KW-0479">Metal-binding</keyword>
<dbReference type="GO" id="GO:0046491">
    <property type="term" value="P:L-methylmalonyl-CoA metabolic process"/>
    <property type="evidence" value="ECO:0007669"/>
    <property type="project" value="TreeGrafter"/>
</dbReference>
<feature type="compositionally biased region" description="Basic and acidic residues" evidence="2">
    <location>
        <begin position="177"/>
        <end position="254"/>
    </location>
</feature>
<keyword evidence="3" id="KW-0472">Membrane</keyword>